<evidence type="ECO:0000313" key="2">
    <source>
        <dbReference type="EMBL" id="SPJ78413.1"/>
    </source>
</evidence>
<dbReference type="Proteomes" id="UP001187734">
    <property type="component" value="Unassembled WGS sequence"/>
</dbReference>
<feature type="compositionally biased region" description="Gly residues" evidence="1">
    <location>
        <begin position="43"/>
        <end position="53"/>
    </location>
</feature>
<name>A0AAE8SIF3_9HYPO</name>
<organism evidence="2 3">
    <name type="scientific">Fusarium torulosum</name>
    <dbReference type="NCBI Taxonomy" id="33205"/>
    <lineage>
        <taxon>Eukaryota</taxon>
        <taxon>Fungi</taxon>
        <taxon>Dikarya</taxon>
        <taxon>Ascomycota</taxon>
        <taxon>Pezizomycotina</taxon>
        <taxon>Sordariomycetes</taxon>
        <taxon>Hypocreomycetidae</taxon>
        <taxon>Hypocreales</taxon>
        <taxon>Nectriaceae</taxon>
        <taxon>Fusarium</taxon>
    </lineage>
</organism>
<protein>
    <submittedName>
        <fullName evidence="2">Uncharacterized protein</fullName>
    </submittedName>
</protein>
<comment type="caution">
    <text evidence="2">The sequence shown here is derived from an EMBL/GenBank/DDBJ whole genome shotgun (WGS) entry which is preliminary data.</text>
</comment>
<feature type="compositionally biased region" description="Basic residues" evidence="1">
    <location>
        <begin position="54"/>
        <end position="77"/>
    </location>
</feature>
<sequence>MASPLFICSRPRILQFSPCSVVYLRISMGDTYNISGGVFNQNCGGGGGGGRGGGRGRGRGRGRGGKLTRRQAKKMKRRAESVLRRLGPGGDGTNPTNDGGGTNPTEGDGGTNPTEGDGGTNPTNGGGGTLSTTTVGDMDVDKETVQPRVSLPGVPPPKKN</sequence>
<dbReference type="AlphaFoldDB" id="A0AAE8SIF3"/>
<keyword evidence="3" id="KW-1185">Reference proteome</keyword>
<feature type="compositionally biased region" description="Gly residues" evidence="1">
    <location>
        <begin position="87"/>
        <end position="129"/>
    </location>
</feature>
<evidence type="ECO:0000256" key="1">
    <source>
        <dbReference type="SAM" id="MobiDB-lite"/>
    </source>
</evidence>
<evidence type="ECO:0000313" key="3">
    <source>
        <dbReference type="Proteomes" id="UP001187734"/>
    </source>
</evidence>
<dbReference type="EMBL" id="ONZP01000228">
    <property type="protein sequence ID" value="SPJ78413.1"/>
    <property type="molecule type" value="Genomic_DNA"/>
</dbReference>
<accession>A0AAE8SIF3</accession>
<proteinExistence type="predicted"/>
<reference evidence="2" key="1">
    <citation type="submission" date="2018-03" db="EMBL/GenBank/DDBJ databases">
        <authorList>
            <person name="Guldener U."/>
        </authorList>
    </citation>
    <scope>NUCLEOTIDE SEQUENCE</scope>
</reference>
<gene>
    <name evidence="2" type="ORF">FTOL_06802</name>
</gene>
<feature type="region of interest" description="Disordered" evidence="1">
    <location>
        <begin position="41"/>
        <end position="160"/>
    </location>
</feature>